<comment type="caution">
    <text evidence="1">The sequence shown here is derived from an EMBL/GenBank/DDBJ whole genome shotgun (WGS) entry which is preliminary data.</text>
</comment>
<gene>
    <name evidence="1" type="ORF">Pfra01_000922400</name>
</gene>
<evidence type="ECO:0000313" key="1">
    <source>
        <dbReference type="EMBL" id="GMF35126.1"/>
    </source>
</evidence>
<sequence length="69" mass="8055">MVSGRRRCDDPDDGYTLYYILDKHPKSEPRTPDEVVRTQQSGLYFWRDDPSSSDCLPDLYPEGPSRFQV</sequence>
<organism evidence="1 2">
    <name type="scientific">Phytophthora fragariaefolia</name>
    <dbReference type="NCBI Taxonomy" id="1490495"/>
    <lineage>
        <taxon>Eukaryota</taxon>
        <taxon>Sar</taxon>
        <taxon>Stramenopiles</taxon>
        <taxon>Oomycota</taxon>
        <taxon>Peronosporomycetes</taxon>
        <taxon>Peronosporales</taxon>
        <taxon>Peronosporaceae</taxon>
        <taxon>Phytophthora</taxon>
    </lineage>
</organism>
<accession>A0A9W7CKV2</accession>
<dbReference type="EMBL" id="BSXT01000850">
    <property type="protein sequence ID" value="GMF35126.1"/>
    <property type="molecule type" value="Genomic_DNA"/>
</dbReference>
<reference evidence="1" key="1">
    <citation type="submission" date="2023-04" db="EMBL/GenBank/DDBJ databases">
        <title>Phytophthora fragariaefolia NBRC 109709.</title>
        <authorList>
            <person name="Ichikawa N."/>
            <person name="Sato H."/>
            <person name="Tonouchi N."/>
        </authorList>
    </citation>
    <scope>NUCLEOTIDE SEQUENCE</scope>
    <source>
        <strain evidence="1">NBRC 109709</strain>
    </source>
</reference>
<evidence type="ECO:0000313" key="2">
    <source>
        <dbReference type="Proteomes" id="UP001165121"/>
    </source>
</evidence>
<dbReference type="AlphaFoldDB" id="A0A9W7CKV2"/>
<name>A0A9W7CKV2_9STRA</name>
<keyword evidence="2" id="KW-1185">Reference proteome</keyword>
<dbReference type="Proteomes" id="UP001165121">
    <property type="component" value="Unassembled WGS sequence"/>
</dbReference>
<protein>
    <submittedName>
        <fullName evidence="1">Unnamed protein product</fullName>
    </submittedName>
</protein>
<proteinExistence type="predicted"/>